<evidence type="ECO:0000259" key="5">
    <source>
        <dbReference type="Pfam" id="PF01814"/>
    </source>
</evidence>
<organism evidence="6 7">
    <name type="scientific">Fulvivirga marina</name>
    <dbReference type="NCBI Taxonomy" id="2494733"/>
    <lineage>
        <taxon>Bacteria</taxon>
        <taxon>Pseudomonadati</taxon>
        <taxon>Bacteroidota</taxon>
        <taxon>Cytophagia</taxon>
        <taxon>Cytophagales</taxon>
        <taxon>Fulvivirgaceae</taxon>
        <taxon>Fulvivirga</taxon>
    </lineage>
</organism>
<evidence type="ECO:0000256" key="2">
    <source>
        <dbReference type="ARBA" id="ARBA00022490"/>
    </source>
</evidence>
<evidence type="ECO:0000313" key="6">
    <source>
        <dbReference type="EMBL" id="MBL6447725.1"/>
    </source>
</evidence>
<dbReference type="GO" id="GO:0046872">
    <property type="term" value="F:metal ion binding"/>
    <property type="evidence" value="ECO:0007669"/>
    <property type="project" value="UniProtKB-KW"/>
</dbReference>
<keyword evidence="2" id="KW-0963">Cytoplasm</keyword>
<evidence type="ECO:0000256" key="1">
    <source>
        <dbReference type="ARBA" id="ARBA00004496"/>
    </source>
</evidence>
<proteinExistence type="predicted"/>
<dbReference type="InterPro" id="IPR012312">
    <property type="entry name" value="Hemerythrin-like"/>
</dbReference>
<dbReference type="EMBL" id="JAEUGD010000053">
    <property type="protein sequence ID" value="MBL6447725.1"/>
    <property type="molecule type" value="Genomic_DNA"/>
</dbReference>
<dbReference type="Pfam" id="PF01814">
    <property type="entry name" value="Hemerythrin"/>
    <property type="match status" value="1"/>
</dbReference>
<dbReference type="AlphaFoldDB" id="A0A937KEZ7"/>
<sequence length="232" mass="26473">MEDIKSKKVGSLVAEDYKYADIFKKHGIDFCCGGGKSIEEACKNRGVNYGQLVKDLLSVNENSHEINGANEWPLDQLINHIENVHHTYVMENVPLLLEYSNKVAKVHGDRHPETIEINRQLYALVDELLPHLNKEETILFPYILKLIKTNVKAGLSAVQYPIEEMMDEHDTAGEIMKTISELSMGYTPPASACATYRVLYQKLREFENDLHRHIHLENNILFPKALSVEQSL</sequence>
<evidence type="ECO:0000256" key="4">
    <source>
        <dbReference type="ARBA" id="ARBA00023004"/>
    </source>
</evidence>
<dbReference type="Pfam" id="PF04405">
    <property type="entry name" value="ScdA_N"/>
    <property type="match status" value="1"/>
</dbReference>
<gene>
    <name evidence="6" type="primary">ric</name>
    <name evidence="6" type="ORF">JMN32_15510</name>
</gene>
<keyword evidence="7" id="KW-1185">Reference proteome</keyword>
<accession>A0A937KEZ7</accession>
<reference evidence="6" key="1">
    <citation type="submission" date="2021-01" db="EMBL/GenBank/DDBJ databases">
        <title>Fulvivirga kasyanovii gen. nov., sp nov., a novel member of the phylum Bacteroidetes isolated from seawater in a mussel farm.</title>
        <authorList>
            <person name="Zhao L.-H."/>
            <person name="Wang Z.-J."/>
        </authorList>
    </citation>
    <scope>NUCLEOTIDE SEQUENCE</scope>
    <source>
        <strain evidence="6">29W222</strain>
    </source>
</reference>
<protein>
    <submittedName>
        <fullName evidence="6">Iron-sulfur cluster repair di-iron protein</fullName>
    </submittedName>
</protein>
<dbReference type="GO" id="GO:0005737">
    <property type="term" value="C:cytoplasm"/>
    <property type="evidence" value="ECO:0007669"/>
    <property type="project" value="UniProtKB-SubCell"/>
</dbReference>
<dbReference type="Proteomes" id="UP000614216">
    <property type="component" value="Unassembled WGS sequence"/>
</dbReference>
<dbReference type="Gene3D" id="1.20.120.520">
    <property type="entry name" value="nmb1532 protein domain like"/>
    <property type="match status" value="1"/>
</dbReference>
<name>A0A937KEZ7_9BACT</name>
<keyword evidence="4" id="KW-0408">Iron</keyword>
<dbReference type="PANTHER" id="PTHR36438">
    <property type="entry name" value="IRON-SULFUR CLUSTER REPAIR PROTEIN YTFE"/>
    <property type="match status" value="1"/>
</dbReference>
<dbReference type="RefSeq" id="WP_202857262.1">
    <property type="nucleotide sequence ID" value="NZ_JAEUGD010000053.1"/>
</dbReference>
<keyword evidence="3" id="KW-0479">Metal-binding</keyword>
<dbReference type="Gene3D" id="1.10.3910.10">
    <property type="entry name" value="SP0561-like"/>
    <property type="match status" value="1"/>
</dbReference>
<dbReference type="NCBIfam" id="TIGR03652">
    <property type="entry name" value="FeS_repair_RIC"/>
    <property type="match status" value="1"/>
</dbReference>
<dbReference type="PANTHER" id="PTHR36438:SF1">
    <property type="entry name" value="IRON-SULFUR CLUSTER REPAIR PROTEIN YTFE"/>
    <property type="match status" value="1"/>
</dbReference>
<comment type="subcellular location">
    <subcellularLocation>
        <location evidence="1">Cytoplasm</location>
    </subcellularLocation>
</comment>
<comment type="caution">
    <text evidence="6">The sequence shown here is derived from an EMBL/GenBank/DDBJ whole genome shotgun (WGS) entry which is preliminary data.</text>
</comment>
<evidence type="ECO:0000313" key="7">
    <source>
        <dbReference type="Proteomes" id="UP000614216"/>
    </source>
</evidence>
<dbReference type="InterPro" id="IPR038062">
    <property type="entry name" value="ScdA-like_N_sf"/>
</dbReference>
<evidence type="ECO:0000256" key="3">
    <source>
        <dbReference type="ARBA" id="ARBA00022723"/>
    </source>
</evidence>
<dbReference type="InterPro" id="IPR019903">
    <property type="entry name" value="RIC_family"/>
</dbReference>
<feature type="domain" description="Hemerythrin-like" evidence="5">
    <location>
        <begin position="84"/>
        <end position="225"/>
    </location>
</feature>